<dbReference type="InterPro" id="IPR027417">
    <property type="entry name" value="P-loop_NTPase"/>
</dbReference>
<evidence type="ECO:0000256" key="5">
    <source>
        <dbReference type="ARBA" id="ARBA00022884"/>
    </source>
</evidence>
<name>A0A835VQT5_CHLIN</name>
<dbReference type="GO" id="GO:0005524">
    <property type="term" value="F:ATP binding"/>
    <property type="evidence" value="ECO:0007669"/>
    <property type="project" value="UniProtKB-UniRule"/>
</dbReference>
<evidence type="ECO:0000259" key="10">
    <source>
        <dbReference type="PROSITE" id="PS51194"/>
    </source>
</evidence>
<feature type="region of interest" description="Disordered" evidence="8">
    <location>
        <begin position="705"/>
        <end position="729"/>
    </location>
</feature>
<dbReference type="InterPro" id="IPR001650">
    <property type="entry name" value="Helicase_C-like"/>
</dbReference>
<comment type="caution">
    <text evidence="11">The sequence shown here is derived from an EMBL/GenBank/DDBJ whole genome shotgun (WGS) entry which is preliminary data.</text>
</comment>
<dbReference type="SMART" id="SM00490">
    <property type="entry name" value="HELICc"/>
    <property type="match status" value="1"/>
</dbReference>
<dbReference type="SMART" id="SM00487">
    <property type="entry name" value="DEXDc"/>
    <property type="match status" value="1"/>
</dbReference>
<keyword evidence="1 6" id="KW-0547">Nucleotide-binding</keyword>
<dbReference type="CDD" id="cd18787">
    <property type="entry name" value="SF2_C_DEAD"/>
    <property type="match status" value="1"/>
</dbReference>
<comment type="catalytic activity">
    <reaction evidence="7">
        <text>ATP + H2O = ADP + phosphate + H(+)</text>
        <dbReference type="Rhea" id="RHEA:13065"/>
        <dbReference type="ChEBI" id="CHEBI:15377"/>
        <dbReference type="ChEBI" id="CHEBI:15378"/>
        <dbReference type="ChEBI" id="CHEBI:30616"/>
        <dbReference type="ChEBI" id="CHEBI:43474"/>
        <dbReference type="ChEBI" id="CHEBI:456216"/>
        <dbReference type="EC" id="3.6.4.13"/>
    </reaction>
</comment>
<dbReference type="GO" id="GO:0016787">
    <property type="term" value="F:hydrolase activity"/>
    <property type="evidence" value="ECO:0007669"/>
    <property type="project" value="UniProtKB-KW"/>
</dbReference>
<proteinExistence type="inferred from homology"/>
<comment type="function">
    <text evidence="7">RNA helicase.</text>
</comment>
<accession>A0A835VQT5</accession>
<dbReference type="PROSITE" id="PS51192">
    <property type="entry name" value="HELICASE_ATP_BIND_1"/>
    <property type="match status" value="1"/>
</dbReference>
<dbReference type="PROSITE" id="PS51194">
    <property type="entry name" value="HELICASE_CTER"/>
    <property type="match status" value="1"/>
</dbReference>
<dbReference type="AlphaFoldDB" id="A0A835VQT5"/>
<comment type="similarity">
    <text evidence="6">Belongs to the DEAD box helicase family.</text>
</comment>
<dbReference type="EC" id="3.6.4.13" evidence="7"/>
<evidence type="ECO:0000256" key="7">
    <source>
        <dbReference type="RuleBase" id="RU365068"/>
    </source>
</evidence>
<feature type="domain" description="Helicase ATP-binding" evidence="9">
    <location>
        <begin position="28"/>
        <end position="205"/>
    </location>
</feature>
<dbReference type="GO" id="GO:0003723">
    <property type="term" value="F:RNA binding"/>
    <property type="evidence" value="ECO:0007669"/>
    <property type="project" value="UniProtKB-UniRule"/>
</dbReference>
<dbReference type="Pfam" id="PF00271">
    <property type="entry name" value="Helicase_C"/>
    <property type="match status" value="1"/>
</dbReference>
<feature type="domain" description="Helicase C-terminal" evidence="10">
    <location>
        <begin position="218"/>
        <end position="368"/>
    </location>
</feature>
<keyword evidence="2 6" id="KW-0378">Hydrolase</keyword>
<reference evidence="11" key="1">
    <citation type="journal article" date="2020" name="bioRxiv">
        <title>Comparative genomics of Chlamydomonas.</title>
        <authorList>
            <person name="Craig R.J."/>
            <person name="Hasan A.R."/>
            <person name="Ness R.W."/>
            <person name="Keightley P.D."/>
        </authorList>
    </citation>
    <scope>NUCLEOTIDE SEQUENCE</scope>
    <source>
        <strain evidence="11">SAG 7.73</strain>
    </source>
</reference>
<evidence type="ECO:0000313" key="11">
    <source>
        <dbReference type="EMBL" id="KAG2422443.1"/>
    </source>
</evidence>
<dbReference type="SUPFAM" id="SSF52540">
    <property type="entry name" value="P-loop containing nucleoside triphosphate hydrolases"/>
    <property type="match status" value="1"/>
</dbReference>
<evidence type="ECO:0000256" key="1">
    <source>
        <dbReference type="ARBA" id="ARBA00022741"/>
    </source>
</evidence>
<evidence type="ECO:0000256" key="8">
    <source>
        <dbReference type="SAM" id="MobiDB-lite"/>
    </source>
</evidence>
<comment type="domain">
    <text evidence="7">The Q motif is unique to and characteristic of the DEAD box family of RNA helicases and controls ATP binding and hydrolysis.</text>
</comment>
<sequence>MHASTLRAIHEVFGYKNASAQQACFLPVMLQKPFVDVFVRAGTGSGKTLGFLIPAIEQVVTPSKPGMALVLSPSRELALQTLSEADKLLTFQTGARTQAVIGGTNKSADLRKLVAPEVWPHVLVATPGRLEDLMSDARVNALLSDRVRVVVLDEADRLLEQGFLQPIRRILSVLKGRQRTLLLTATVPEDIKRVAKEFMAPNQSSITQYYRLSEPCCLHLTLYRELHKRTNVPDYKVLVFLPSKRLVDFMTGVLTDVFGMRGLLRLHGDMPQLQRSRNSDTFREGKGVVMLATDAAGRGLDFPAVTCVMQMGVVDTDTYQQRIGRTGRAGLKGDAVLVLGTDERPLLKLLESKGFSIKPSVVSVSRLRASSASGAVIPASMHSEARSTFVSTLGAYKSQASLLGWKDGRTIFDNVLARFTGMGMPPVDPADPKLQKTFAKMGLKGVRAGAAEGFGPDTGGDGNGATMVTARLADMQATLSQLVENNSAGARGYDDLLKRVTRVEVSSSSNAQDLEAAQLAAAVRIDALGNRVNQVQQSGAGASGDVGNVAAQVGTVAGHMDRLMVTVDSISNDVSQFQQWQRVINDAERINRGIRAKLSGSTPERAVVVPSSNSGFLAIDASIPNKTHLIRAADHHELLIGQMDDSGAPLSGGYDVAVDGDPATHRVVALGPLGGGTMSTGALASRQGADGQAEVLLASLEPQRQHAGGHLCGPQPQDRHGGGRRGPAP</sequence>
<organism evidence="11 12">
    <name type="scientific">Chlamydomonas incerta</name>
    <dbReference type="NCBI Taxonomy" id="51695"/>
    <lineage>
        <taxon>Eukaryota</taxon>
        <taxon>Viridiplantae</taxon>
        <taxon>Chlorophyta</taxon>
        <taxon>core chlorophytes</taxon>
        <taxon>Chlorophyceae</taxon>
        <taxon>CS clade</taxon>
        <taxon>Chlamydomonadales</taxon>
        <taxon>Chlamydomonadaceae</taxon>
        <taxon>Chlamydomonas</taxon>
    </lineage>
</organism>
<protein>
    <recommendedName>
        <fullName evidence="7">ATP-dependent RNA helicase</fullName>
        <ecNumber evidence="7">3.6.4.13</ecNumber>
    </recommendedName>
</protein>
<dbReference type="PANTHER" id="PTHR24031">
    <property type="entry name" value="RNA HELICASE"/>
    <property type="match status" value="1"/>
</dbReference>
<dbReference type="GO" id="GO:0003724">
    <property type="term" value="F:RNA helicase activity"/>
    <property type="evidence" value="ECO:0007669"/>
    <property type="project" value="UniProtKB-EC"/>
</dbReference>
<keyword evidence="12" id="KW-1185">Reference proteome</keyword>
<keyword evidence="5 7" id="KW-0694">RNA-binding</keyword>
<dbReference type="EMBL" id="JAEHOC010000106">
    <property type="protein sequence ID" value="KAG2422443.1"/>
    <property type="molecule type" value="Genomic_DNA"/>
</dbReference>
<dbReference type="InterPro" id="IPR014001">
    <property type="entry name" value="Helicase_ATP-bd"/>
</dbReference>
<evidence type="ECO:0000256" key="3">
    <source>
        <dbReference type="ARBA" id="ARBA00022806"/>
    </source>
</evidence>
<evidence type="ECO:0000256" key="4">
    <source>
        <dbReference type="ARBA" id="ARBA00022840"/>
    </source>
</evidence>
<evidence type="ECO:0000259" key="9">
    <source>
        <dbReference type="PROSITE" id="PS51192"/>
    </source>
</evidence>
<evidence type="ECO:0000256" key="6">
    <source>
        <dbReference type="RuleBase" id="RU000492"/>
    </source>
</evidence>
<gene>
    <name evidence="11" type="ORF">HXX76_016013</name>
</gene>
<dbReference type="Proteomes" id="UP000650467">
    <property type="component" value="Unassembled WGS sequence"/>
</dbReference>
<dbReference type="InterPro" id="IPR000629">
    <property type="entry name" value="RNA-helicase_DEAD-box_CS"/>
</dbReference>
<keyword evidence="3 6" id="KW-0347">Helicase</keyword>
<dbReference type="PROSITE" id="PS00039">
    <property type="entry name" value="DEAD_ATP_HELICASE"/>
    <property type="match status" value="1"/>
</dbReference>
<dbReference type="InterPro" id="IPR011545">
    <property type="entry name" value="DEAD/DEAH_box_helicase_dom"/>
</dbReference>
<dbReference type="Gene3D" id="3.40.50.300">
    <property type="entry name" value="P-loop containing nucleotide triphosphate hydrolases"/>
    <property type="match status" value="2"/>
</dbReference>
<dbReference type="OrthoDB" id="193716at2759"/>
<dbReference type="Pfam" id="PF00270">
    <property type="entry name" value="DEAD"/>
    <property type="match status" value="1"/>
</dbReference>
<keyword evidence="4 6" id="KW-0067">ATP-binding</keyword>
<evidence type="ECO:0000313" key="12">
    <source>
        <dbReference type="Proteomes" id="UP000650467"/>
    </source>
</evidence>
<evidence type="ECO:0000256" key="2">
    <source>
        <dbReference type="ARBA" id="ARBA00022801"/>
    </source>
</evidence>